<keyword evidence="5" id="KW-0742">SOS response</keyword>
<evidence type="ECO:0000313" key="7">
    <source>
        <dbReference type="EMBL" id="KTC69013.1"/>
    </source>
</evidence>
<dbReference type="Proteomes" id="UP000255066">
    <property type="component" value="Unassembled WGS sequence"/>
</dbReference>
<keyword evidence="9" id="KW-1185">Reference proteome</keyword>
<dbReference type="STRING" id="28083.Lbir_2207"/>
<dbReference type="InterPro" id="IPR050116">
    <property type="entry name" value="DNA_polymerase-Y"/>
</dbReference>
<evidence type="ECO:0000256" key="3">
    <source>
        <dbReference type="ARBA" id="ARBA00023199"/>
    </source>
</evidence>
<dbReference type="Pfam" id="PF11799">
    <property type="entry name" value="IMS_C"/>
    <property type="match status" value="1"/>
</dbReference>
<dbReference type="RefSeq" id="WP_058524218.1">
    <property type="nucleotide sequence ID" value="NZ_CAAAHV010000049.1"/>
</dbReference>
<dbReference type="GO" id="GO:0006281">
    <property type="term" value="P:DNA repair"/>
    <property type="evidence" value="ECO:0007669"/>
    <property type="project" value="UniProtKB-KW"/>
</dbReference>
<dbReference type="InterPro" id="IPR001126">
    <property type="entry name" value="UmuC"/>
</dbReference>
<keyword evidence="2" id="KW-0227">DNA damage</keyword>
<dbReference type="Pfam" id="PF00817">
    <property type="entry name" value="IMS"/>
    <property type="match status" value="1"/>
</dbReference>
<dbReference type="PANTHER" id="PTHR11076">
    <property type="entry name" value="DNA REPAIR POLYMERASE UMUC / TRANSFERASE FAMILY MEMBER"/>
    <property type="match status" value="1"/>
</dbReference>
<dbReference type="GO" id="GO:0003684">
    <property type="term" value="F:damaged DNA binding"/>
    <property type="evidence" value="ECO:0007669"/>
    <property type="project" value="InterPro"/>
</dbReference>
<evidence type="ECO:0000256" key="2">
    <source>
        <dbReference type="ARBA" id="ARBA00022763"/>
    </source>
</evidence>
<name>A0A378JUL2_9GAMM</name>
<evidence type="ECO:0000313" key="9">
    <source>
        <dbReference type="Proteomes" id="UP000054735"/>
    </source>
</evidence>
<feature type="domain" description="UmuC" evidence="6">
    <location>
        <begin position="2"/>
        <end position="183"/>
    </location>
</feature>
<dbReference type="GO" id="GO:0005829">
    <property type="term" value="C:cytosol"/>
    <property type="evidence" value="ECO:0007669"/>
    <property type="project" value="TreeGrafter"/>
</dbReference>
<keyword evidence="3" id="KW-0741">SOS mutagenesis</keyword>
<evidence type="ECO:0000259" key="6">
    <source>
        <dbReference type="PROSITE" id="PS50173"/>
    </source>
</evidence>
<organism evidence="8 10">
    <name type="scientific">Legionella birminghamensis</name>
    <dbReference type="NCBI Taxonomy" id="28083"/>
    <lineage>
        <taxon>Bacteria</taxon>
        <taxon>Pseudomonadati</taxon>
        <taxon>Pseudomonadota</taxon>
        <taxon>Gammaproteobacteria</taxon>
        <taxon>Legionellales</taxon>
        <taxon>Legionellaceae</taxon>
        <taxon>Legionella</taxon>
    </lineage>
</organism>
<dbReference type="GO" id="GO:0042276">
    <property type="term" value="P:error-prone translesion synthesis"/>
    <property type="evidence" value="ECO:0007669"/>
    <property type="project" value="TreeGrafter"/>
</dbReference>
<dbReference type="PROSITE" id="PS50173">
    <property type="entry name" value="UMUC"/>
    <property type="match status" value="1"/>
</dbReference>
<dbReference type="NCBIfam" id="NF002955">
    <property type="entry name" value="PRK03609.1"/>
    <property type="match status" value="1"/>
</dbReference>
<dbReference type="Gene3D" id="3.40.1170.60">
    <property type="match status" value="1"/>
</dbReference>
<dbReference type="GO" id="GO:0003887">
    <property type="term" value="F:DNA-directed DNA polymerase activity"/>
    <property type="evidence" value="ECO:0007669"/>
    <property type="project" value="TreeGrafter"/>
</dbReference>
<dbReference type="EMBL" id="UGNW01000002">
    <property type="protein sequence ID" value="STX61018.1"/>
    <property type="molecule type" value="Genomic_DNA"/>
</dbReference>
<dbReference type="Gene3D" id="1.10.150.20">
    <property type="entry name" value="5' to 3' exonuclease, C-terminal subdomain"/>
    <property type="match status" value="1"/>
</dbReference>
<evidence type="ECO:0000256" key="4">
    <source>
        <dbReference type="ARBA" id="ARBA00023204"/>
    </source>
</evidence>
<dbReference type="SUPFAM" id="SSF56672">
    <property type="entry name" value="DNA/RNA polymerases"/>
    <property type="match status" value="1"/>
</dbReference>
<proteinExistence type="inferred from homology"/>
<sequence>MYALIDCNNFYASCERLFRPDLLTTPIVVLSNNDGCVIARSNESKSLGIKMGAPFFEVKALCKKHKVNVFSSNYTLYGDISHRVMRLIEEHWPETEIYSIDEAFLDLSTLPERMRFSFCEKLQKTILKGVHIPTSIGIGKTKTLAKAANFIAKKKLQTPVFDITGHEARWLKQLEVSDVWGIGRQWSKKLNGLGIQTALDLAESDANLMRNKFSVVMQRTVLELNGLSCLELESPEPKQSIMSSCSFGGLQSDYQVIQEGISHHCATASAKMRKQGLTTQYLSVFIRSNPFREDTKQYANSIGFRLVNPTDDVRVITKWAKYCLKKIYQPGIFYHKSGVLLNDLTSNRFYQADLFNQPSDLQHSTTLMHLMDSINQKYGARTLRLAAEGFQKSWSMKRQLMSPCYTTRWSDLPIAYTDNGQGKRR</sequence>
<accession>A0A378JUL2</accession>
<gene>
    <name evidence="8" type="primary">umuC_2</name>
    <name evidence="7" type="ORF">Lbir_2207</name>
    <name evidence="8" type="ORF">NCTC12437_03314</name>
</gene>
<reference evidence="7 9" key="1">
    <citation type="submission" date="2015-11" db="EMBL/GenBank/DDBJ databases">
        <title>Genomic analysis of 38 Legionella species identifies large and diverse effector repertoires.</title>
        <authorList>
            <person name="Burstein D."/>
            <person name="Amaro F."/>
            <person name="Zusman T."/>
            <person name="Lifshitz Z."/>
            <person name="Cohen O."/>
            <person name="Gilbert J.A."/>
            <person name="Pupko T."/>
            <person name="Shuman H.A."/>
            <person name="Segal G."/>
        </authorList>
    </citation>
    <scope>NUCLEOTIDE SEQUENCE [LARGE SCALE GENOMIC DNA]</scope>
    <source>
        <strain evidence="7 9">CDC#1407-AL-14</strain>
    </source>
</reference>
<dbReference type="AlphaFoldDB" id="A0A378JUL2"/>
<dbReference type="Gene3D" id="3.30.70.270">
    <property type="match status" value="1"/>
</dbReference>
<dbReference type="InterPro" id="IPR043502">
    <property type="entry name" value="DNA/RNA_pol_sf"/>
</dbReference>
<dbReference type="InterPro" id="IPR017961">
    <property type="entry name" value="DNA_pol_Y-fam_little_finger"/>
</dbReference>
<evidence type="ECO:0000313" key="10">
    <source>
        <dbReference type="Proteomes" id="UP000255066"/>
    </source>
</evidence>
<dbReference type="EMBL" id="LNXT01000042">
    <property type="protein sequence ID" value="KTC69013.1"/>
    <property type="molecule type" value="Genomic_DNA"/>
</dbReference>
<comment type="similarity">
    <text evidence="1">Belongs to the DNA polymerase type-Y family.</text>
</comment>
<dbReference type="Pfam" id="PF13438">
    <property type="entry name" value="DUF4113"/>
    <property type="match status" value="1"/>
</dbReference>
<reference evidence="8 10" key="2">
    <citation type="submission" date="2018-06" db="EMBL/GenBank/DDBJ databases">
        <authorList>
            <consortium name="Pathogen Informatics"/>
            <person name="Doyle S."/>
        </authorList>
    </citation>
    <scope>NUCLEOTIDE SEQUENCE [LARGE SCALE GENOMIC DNA]</scope>
    <source>
        <strain evidence="8 10">NCTC12437</strain>
    </source>
</reference>
<dbReference type="Proteomes" id="UP000054735">
    <property type="component" value="Unassembled WGS sequence"/>
</dbReference>
<dbReference type="GO" id="GO:0009432">
    <property type="term" value="P:SOS response"/>
    <property type="evidence" value="ECO:0007669"/>
    <property type="project" value="UniProtKB-KW"/>
</dbReference>
<dbReference type="CDD" id="cd01700">
    <property type="entry name" value="PolY_Pol_V_umuC"/>
    <property type="match status" value="1"/>
</dbReference>
<evidence type="ECO:0000256" key="1">
    <source>
        <dbReference type="ARBA" id="ARBA00010945"/>
    </source>
</evidence>
<dbReference type="PANTHER" id="PTHR11076:SF34">
    <property type="entry name" value="PROTEIN UMUC"/>
    <property type="match status" value="1"/>
</dbReference>
<keyword evidence="4" id="KW-0234">DNA repair</keyword>
<protein>
    <submittedName>
        <fullName evidence="8">UmuC</fullName>
    </submittedName>
</protein>
<dbReference type="OrthoDB" id="9808813at2"/>
<dbReference type="InterPro" id="IPR043128">
    <property type="entry name" value="Rev_trsase/Diguanyl_cyclase"/>
</dbReference>
<evidence type="ECO:0000256" key="5">
    <source>
        <dbReference type="ARBA" id="ARBA00023236"/>
    </source>
</evidence>
<evidence type="ECO:0000313" key="8">
    <source>
        <dbReference type="EMBL" id="STX61018.1"/>
    </source>
</evidence>
<dbReference type="InterPro" id="IPR025188">
    <property type="entry name" value="DUF4113"/>
</dbReference>